<dbReference type="Pfam" id="PF07651">
    <property type="entry name" value="ANTH"/>
    <property type="match status" value="1"/>
</dbReference>
<dbReference type="GO" id="GO:0030864">
    <property type="term" value="C:cortical actin cytoskeleton"/>
    <property type="evidence" value="ECO:0007669"/>
    <property type="project" value="TreeGrafter"/>
</dbReference>
<evidence type="ECO:0000256" key="3">
    <source>
        <dbReference type="ARBA" id="ARBA00022490"/>
    </source>
</evidence>
<evidence type="ECO:0000256" key="2">
    <source>
        <dbReference type="ARBA" id="ARBA00010135"/>
    </source>
</evidence>
<reference evidence="11" key="1">
    <citation type="submission" date="2025-08" db="UniProtKB">
        <authorList>
            <consortium name="RefSeq"/>
        </authorList>
    </citation>
    <scope>IDENTIFICATION</scope>
    <source>
        <tissue evidence="11">Whole sample</tissue>
    </source>
</reference>
<dbReference type="GO" id="GO:0007015">
    <property type="term" value="P:actin filament organization"/>
    <property type="evidence" value="ECO:0007669"/>
    <property type="project" value="TreeGrafter"/>
</dbReference>
<dbReference type="OrthoDB" id="8178130at2759"/>
<keyword evidence="10" id="KW-1185">Reference proteome</keyword>
<dbReference type="PROSITE" id="PS50942">
    <property type="entry name" value="ENTH"/>
    <property type="match status" value="1"/>
</dbReference>
<dbReference type="GO" id="GO:0035615">
    <property type="term" value="F:clathrin adaptor activity"/>
    <property type="evidence" value="ECO:0007669"/>
    <property type="project" value="TreeGrafter"/>
</dbReference>
<dbReference type="Gene3D" id="1.25.40.90">
    <property type="match status" value="1"/>
</dbReference>
<comment type="subcellular location">
    <subcellularLocation>
        <location evidence="1">Cytoplasm</location>
    </subcellularLocation>
</comment>
<dbReference type="GO" id="GO:0051015">
    <property type="term" value="F:actin filament binding"/>
    <property type="evidence" value="ECO:0007669"/>
    <property type="project" value="TreeGrafter"/>
</dbReference>
<name>A0A8B8E9N1_CRAVI</name>
<dbReference type="Gene3D" id="1.20.1410.10">
    <property type="entry name" value="I/LWEQ domain"/>
    <property type="match status" value="1"/>
</dbReference>
<dbReference type="CDD" id="cd17006">
    <property type="entry name" value="ANTH_N_HIP1_like"/>
    <property type="match status" value="1"/>
</dbReference>
<dbReference type="GO" id="GO:0030136">
    <property type="term" value="C:clathrin-coated vesicle"/>
    <property type="evidence" value="ECO:0007669"/>
    <property type="project" value="TreeGrafter"/>
</dbReference>
<evidence type="ECO:0000256" key="6">
    <source>
        <dbReference type="ARBA" id="ARBA00023203"/>
    </source>
</evidence>
<dbReference type="KEGG" id="cvn:111133062"/>
<dbReference type="GO" id="GO:0048268">
    <property type="term" value="P:clathrin coat assembly"/>
    <property type="evidence" value="ECO:0007669"/>
    <property type="project" value="TreeGrafter"/>
</dbReference>
<dbReference type="InterPro" id="IPR035964">
    <property type="entry name" value="I/LWEQ_dom_sf"/>
</dbReference>
<dbReference type="AlphaFoldDB" id="A0A8B8E9N1"/>
<dbReference type="InterPro" id="IPR008942">
    <property type="entry name" value="ENTH_VHS"/>
</dbReference>
<evidence type="ECO:0000313" key="10">
    <source>
        <dbReference type="Proteomes" id="UP000694844"/>
    </source>
</evidence>
<keyword evidence="5 7" id="KW-0175">Coiled coil</keyword>
<dbReference type="RefSeq" id="XP_022336835.1">
    <property type="nucleotide sequence ID" value="XM_022481127.1"/>
</dbReference>
<dbReference type="FunFam" id="1.25.40.90:FF:000012">
    <property type="entry name" value="Huntingtin interacting protein 1-related"/>
    <property type="match status" value="1"/>
</dbReference>
<dbReference type="InterPro" id="IPR030224">
    <property type="entry name" value="Sla2_fam"/>
</dbReference>
<dbReference type="PANTHER" id="PTHR10407">
    <property type="entry name" value="HUNTINGTIN INTERACTING PROTEIN 1"/>
    <property type="match status" value="1"/>
</dbReference>
<feature type="coiled-coil region" evidence="7">
    <location>
        <begin position="1009"/>
        <end position="1036"/>
    </location>
</feature>
<dbReference type="GO" id="GO:0032051">
    <property type="term" value="F:clathrin light chain binding"/>
    <property type="evidence" value="ECO:0007669"/>
    <property type="project" value="TreeGrafter"/>
</dbReference>
<evidence type="ECO:0000256" key="1">
    <source>
        <dbReference type="ARBA" id="ARBA00004496"/>
    </source>
</evidence>
<dbReference type="GO" id="GO:0043325">
    <property type="term" value="F:phosphatidylinositol-3,4-bisphosphate binding"/>
    <property type="evidence" value="ECO:0007669"/>
    <property type="project" value="TreeGrafter"/>
</dbReference>
<feature type="coiled-coil region" evidence="7">
    <location>
        <begin position="345"/>
        <end position="650"/>
    </location>
</feature>
<keyword evidence="4" id="KW-0254">Endocytosis</keyword>
<evidence type="ECO:0000259" key="8">
    <source>
        <dbReference type="PROSITE" id="PS50942"/>
    </source>
</evidence>
<proteinExistence type="inferred from homology"/>
<evidence type="ECO:0000256" key="4">
    <source>
        <dbReference type="ARBA" id="ARBA00022583"/>
    </source>
</evidence>
<keyword evidence="3" id="KW-0963">Cytoplasm</keyword>
<dbReference type="SMART" id="SM00273">
    <property type="entry name" value="ENTH"/>
    <property type="match status" value="1"/>
</dbReference>
<dbReference type="GO" id="GO:0080025">
    <property type="term" value="F:phosphatidylinositol-3,5-bisphosphate binding"/>
    <property type="evidence" value="ECO:0007669"/>
    <property type="project" value="TreeGrafter"/>
</dbReference>
<evidence type="ECO:0000256" key="7">
    <source>
        <dbReference type="SAM" id="Coils"/>
    </source>
</evidence>
<evidence type="ECO:0000313" key="11">
    <source>
        <dbReference type="RefSeq" id="XP_022336835.1"/>
    </source>
</evidence>
<dbReference type="SMART" id="SM00307">
    <property type="entry name" value="ILWEQ"/>
    <property type="match status" value="1"/>
</dbReference>
<dbReference type="Proteomes" id="UP000694844">
    <property type="component" value="Chromosome 5"/>
</dbReference>
<dbReference type="GeneID" id="111133062"/>
<feature type="domain" description="I/LWEQ" evidence="9">
    <location>
        <begin position="809"/>
        <end position="1050"/>
    </location>
</feature>
<dbReference type="InterPro" id="IPR013809">
    <property type="entry name" value="ENTH"/>
</dbReference>
<comment type="similarity">
    <text evidence="2">Belongs to the SLA2 family.</text>
</comment>
<evidence type="ECO:0000259" key="9">
    <source>
        <dbReference type="PROSITE" id="PS50945"/>
    </source>
</evidence>
<dbReference type="Pfam" id="PF01608">
    <property type="entry name" value="I_LWEQ"/>
    <property type="match status" value="1"/>
</dbReference>
<sequence>MSTKHHLPRVMGNRGKSATEIERENFEKNQAVAINKAINNQETPVKEKHVRITILGTFTDGGAGMFWHAATRLPVQGNPIVCWKFLHVLHKILREGHPHTIVDSYKYCSHLNDLGKLWGHLKEGYGKLIENYCRLLIQKLRFHKKNMEIPGNLLMSDEQFAKICGSDVNNYDATYSFEIAVDMLDYMDEILTLQQSVFSSLDMSRSNSMTNAGQCRLAPLILCIQDSCQLYDYIVKSLFRLHSSLPPDTLSGHRDRFVSAYKKLKQFYVSSSNLQYFKNLVQVPYLPDEPPNFLIASDFNKHVKPVAVVPEPENEPDTDSVGDLIDTSDDKLDASFGNGFGPPEIDERDMLIESLQREIQFLKSEIERIKFEDQRIISAQREEISKLEKILSELRLSADKALKENESTKRRLEEATANAGAVAKLAEAEKHAKANEEKFKKMKEIYNKLREEHVALIRKNADTAKKLEAEKRLVQEREQSIQETKSQMDRLENERKVIQESLQQSADQVTSQLAEATAQNTELLNTKEHLENQVKMLEDTKANLMSQLQTSEEESESLQSRLEALEQDKHQSEEALQLEIKNAKDQLASLKDEMTTLEIKRKNEIDSLKSQLEDALSEKAASEAQMKKEIEELQTRLTQLDSDKLATEKQMREDLSQLHSSLIASAVKEGRQFIDDAMQQVENPTHIPVKCTAEFLLMRAEPVLSALANLNTAQNVYCQNQTELESLLKTITSFSHHMGDCVIHGIATSHSAQLEAGEELVAACQTAGESGLEVLNFLEKGGSIQSAVEKSTQKVRQLIRLAEDLVPKMVDVKEKEIGDLLENEMHSTSSAIEQAAKKIEEMLHQTRKDMSGVELTVNESILDSCTGLMQAIKVLLVKSQDLQKEIVLQGRGTASVKEFYKKNHRWTEGLLSAAKAVGMGATSLLEAADKVVKGEGKFEELIVCSNEIAASTAQLVVASKVKADRKSKKLSELSEASKGVTSCTGKVVGSAREAAQIIEEQNLMDFTKLSLMQAKKEEMQSQVRVLELEKELEMERYKLGQVRKRHYQLAGENGGWETEENIQGDILTLSSLDSDLPEILMD</sequence>
<dbReference type="SUPFAM" id="SSF109885">
    <property type="entry name" value="I/LWEQ domain"/>
    <property type="match status" value="1"/>
</dbReference>
<keyword evidence="6" id="KW-0009">Actin-binding</keyword>
<protein>
    <submittedName>
        <fullName evidence="11">Huntingtin-interacting protein 1-like isoform X1</fullName>
    </submittedName>
</protein>
<feature type="domain" description="ENTH" evidence="8">
    <location>
        <begin position="22"/>
        <end position="150"/>
    </location>
</feature>
<dbReference type="FunFam" id="1.20.5.1700:FF:000002">
    <property type="entry name" value="Huntingtin interacting protein 1"/>
    <property type="match status" value="1"/>
</dbReference>
<dbReference type="Gene3D" id="1.20.5.1700">
    <property type="match status" value="1"/>
</dbReference>
<gene>
    <name evidence="11" type="primary">LOC111133062</name>
</gene>
<dbReference type="PANTHER" id="PTHR10407:SF15">
    <property type="entry name" value="HUNTINGTIN INTERACTING PROTEIN 1"/>
    <property type="match status" value="1"/>
</dbReference>
<dbReference type="InterPro" id="IPR011417">
    <property type="entry name" value="ANTH_dom"/>
</dbReference>
<dbReference type="InterPro" id="IPR002558">
    <property type="entry name" value="ILWEQ_dom"/>
</dbReference>
<dbReference type="GO" id="GO:0006897">
    <property type="term" value="P:endocytosis"/>
    <property type="evidence" value="ECO:0007669"/>
    <property type="project" value="UniProtKB-KW"/>
</dbReference>
<organism evidence="10 11">
    <name type="scientific">Crassostrea virginica</name>
    <name type="common">Eastern oyster</name>
    <dbReference type="NCBI Taxonomy" id="6565"/>
    <lineage>
        <taxon>Eukaryota</taxon>
        <taxon>Metazoa</taxon>
        <taxon>Spiralia</taxon>
        <taxon>Lophotrochozoa</taxon>
        <taxon>Mollusca</taxon>
        <taxon>Bivalvia</taxon>
        <taxon>Autobranchia</taxon>
        <taxon>Pteriomorphia</taxon>
        <taxon>Ostreida</taxon>
        <taxon>Ostreoidea</taxon>
        <taxon>Ostreidae</taxon>
        <taxon>Crassostrea</taxon>
    </lineage>
</organism>
<dbReference type="FunFam" id="1.20.1410.10:FF:000006">
    <property type="entry name" value="Huntingtin interacting protein"/>
    <property type="match status" value="1"/>
</dbReference>
<accession>A0A8B8E9N1</accession>
<dbReference type="PROSITE" id="PS50945">
    <property type="entry name" value="I_LWEQ"/>
    <property type="match status" value="1"/>
</dbReference>
<evidence type="ECO:0000256" key="5">
    <source>
        <dbReference type="ARBA" id="ARBA00023054"/>
    </source>
</evidence>
<dbReference type="SUPFAM" id="SSF48464">
    <property type="entry name" value="ENTH/VHS domain"/>
    <property type="match status" value="1"/>
</dbReference>